<evidence type="ECO:0000256" key="1">
    <source>
        <dbReference type="SAM" id="SignalP"/>
    </source>
</evidence>
<gene>
    <name evidence="4" type="ORF">D6R50_06860</name>
    <name evidence="3" type="ORF">DAA48_20060</name>
    <name evidence="5" type="ORF">E8Q35_09840</name>
    <name evidence="2" type="ORF">EFI48_18890</name>
</gene>
<evidence type="ECO:0000313" key="5">
    <source>
        <dbReference type="EMBL" id="THJ45388.1"/>
    </source>
</evidence>
<organism evidence="3 6">
    <name type="scientific">Aeromonas veronii</name>
    <dbReference type="NCBI Taxonomy" id="654"/>
    <lineage>
        <taxon>Bacteria</taxon>
        <taxon>Pseudomonadati</taxon>
        <taxon>Pseudomonadota</taxon>
        <taxon>Gammaproteobacteria</taxon>
        <taxon>Aeromonadales</taxon>
        <taxon>Aeromonadaceae</taxon>
        <taxon>Aeromonas</taxon>
    </lineage>
</organism>
<dbReference type="Proteomes" id="UP000267614">
    <property type="component" value="Chromosome"/>
</dbReference>
<dbReference type="EMBL" id="SSUX01000006">
    <property type="protein sequence ID" value="THJ45388.1"/>
    <property type="molecule type" value="Genomic_DNA"/>
</dbReference>
<dbReference type="AlphaFoldDB" id="A0A2T4MXI6"/>
<accession>A0A2T4MXI6</accession>
<dbReference type="EMBL" id="CP033604">
    <property type="protein sequence ID" value="AYV38716.1"/>
    <property type="molecule type" value="Genomic_DNA"/>
</dbReference>
<keyword evidence="1" id="KW-0732">Signal</keyword>
<reference evidence="5 9" key="4">
    <citation type="submission" date="2019-04" db="EMBL/GenBank/DDBJ databases">
        <title>Comparative genomics of Aeromonas veronii strains pathogenic to fish.</title>
        <authorList>
            <person name="Cascarano M.C."/>
            <person name="Smyrli M."/>
            <person name="Katharios P."/>
        </authorList>
    </citation>
    <scope>NUCLEOTIDE SEQUENCE [LARGE SCALE GENOMIC DNA]</scope>
    <source>
        <strain evidence="5 9">XU1</strain>
    </source>
</reference>
<evidence type="ECO:0000313" key="3">
    <source>
        <dbReference type="EMBL" id="PTH79327.1"/>
    </source>
</evidence>
<reference evidence="3 6" key="1">
    <citation type="submission" date="2018-03" db="EMBL/GenBank/DDBJ databases">
        <title>Aeromonas veronii whole genome sequencing and analysis.</title>
        <authorList>
            <person name="Xie H."/>
            <person name="Liu T."/>
            <person name="Wang K."/>
        </authorList>
    </citation>
    <scope>NUCLEOTIDE SEQUENCE [LARGE SCALE GENOMIC DNA]</scope>
    <source>
        <strain evidence="3 6">XH.VA.1</strain>
    </source>
</reference>
<protein>
    <recommendedName>
        <fullName evidence="10">Competence protein ComFB</fullName>
    </recommendedName>
</protein>
<evidence type="ECO:0000313" key="2">
    <source>
        <dbReference type="EMBL" id="AYV38716.1"/>
    </source>
</evidence>
<feature type="chain" id="PRO_5042352114" description="Competence protein ComFB" evidence="1">
    <location>
        <begin position="23"/>
        <end position="117"/>
    </location>
</feature>
<feature type="signal peptide" evidence="1">
    <location>
        <begin position="1"/>
        <end position="22"/>
    </location>
</feature>
<reference evidence="4 8" key="2">
    <citation type="submission" date="2018-09" db="EMBL/GenBank/DDBJ databases">
        <title>Genome sequencing of Aeromonas veronii MS-17-88.</title>
        <authorList>
            <person name="Tekedar H.C."/>
            <person name="Arick M.A."/>
            <person name="Hsu C.-Y."/>
            <person name="Thrash A."/>
            <person name="Karsi A."/>
            <person name="Lawrence M.L."/>
            <person name="Abdelhamed H."/>
        </authorList>
    </citation>
    <scope>NUCLEOTIDE SEQUENCE [LARGE SCALE GENOMIC DNA]</scope>
    <source>
        <strain evidence="4 8">MS 17-88</strain>
    </source>
</reference>
<evidence type="ECO:0008006" key="10">
    <source>
        <dbReference type="Google" id="ProtNLM"/>
    </source>
</evidence>
<dbReference type="InterPro" id="IPR019657">
    <property type="entry name" value="ComFB"/>
</dbReference>
<name>A0A2T4MXI6_AERVE</name>
<dbReference type="EMBL" id="RAWX01000002">
    <property type="protein sequence ID" value="RKJ89008.1"/>
    <property type="molecule type" value="Genomic_DNA"/>
</dbReference>
<dbReference type="Proteomes" id="UP000281725">
    <property type="component" value="Unassembled WGS sequence"/>
</dbReference>
<evidence type="ECO:0000313" key="9">
    <source>
        <dbReference type="Proteomes" id="UP000309618"/>
    </source>
</evidence>
<dbReference type="Proteomes" id="UP000309618">
    <property type="component" value="Unassembled WGS sequence"/>
</dbReference>
<dbReference type="Pfam" id="PF10719">
    <property type="entry name" value="ComFB"/>
    <property type="match status" value="1"/>
</dbReference>
<evidence type="ECO:0000313" key="4">
    <source>
        <dbReference type="EMBL" id="RKJ89008.1"/>
    </source>
</evidence>
<proteinExistence type="predicted"/>
<reference evidence="2 7" key="3">
    <citation type="submission" date="2018-11" db="EMBL/GenBank/DDBJ databases">
        <title>Complete genome sequence of multidrug-resistant Aeromonas veronii strain MS-18-37.</title>
        <authorList>
            <person name="Abdelhamed H."/>
            <person name="Lawrence M."/>
            <person name="Waldbieser G."/>
        </authorList>
    </citation>
    <scope>NUCLEOTIDE SEQUENCE [LARGE SCALE GENOMIC DNA]</scope>
    <source>
        <strain evidence="2 7">MS-18-37</strain>
    </source>
</reference>
<evidence type="ECO:0000313" key="8">
    <source>
        <dbReference type="Proteomes" id="UP000281725"/>
    </source>
</evidence>
<dbReference type="EMBL" id="PZKL01000042">
    <property type="protein sequence ID" value="PTH79327.1"/>
    <property type="molecule type" value="Genomic_DNA"/>
</dbReference>
<sequence length="117" mass="13460">MMGLLFLLLVMAMLLTTHRSSSCQGTHMILDTDIHNFYEHLVLKEIEKQGLQQKLNSDQMADLCCLTLNQLPAHYIRHNVDMIYFLTDAKRTEMEKLVVESLKVAQQKIKQAPVKSS</sequence>
<evidence type="ECO:0000313" key="7">
    <source>
        <dbReference type="Proteomes" id="UP000267614"/>
    </source>
</evidence>
<dbReference type="Proteomes" id="UP000241986">
    <property type="component" value="Unassembled WGS sequence"/>
</dbReference>
<evidence type="ECO:0000313" key="6">
    <source>
        <dbReference type="Proteomes" id="UP000241986"/>
    </source>
</evidence>